<protein>
    <submittedName>
        <fullName evidence="1">Uncharacterized protein</fullName>
    </submittedName>
</protein>
<reference evidence="1" key="1">
    <citation type="submission" date="2023-10" db="EMBL/GenBank/DDBJ databases">
        <title>Genome assemblies of two species of porcelain crab, Petrolisthes cinctipes and Petrolisthes manimaculis (Anomura: Porcellanidae).</title>
        <authorList>
            <person name="Angst P."/>
        </authorList>
    </citation>
    <scope>NUCLEOTIDE SEQUENCE</scope>
    <source>
        <strain evidence="1">PB745_01</strain>
        <tissue evidence="1">Gill</tissue>
    </source>
</reference>
<proteinExistence type="predicted"/>
<gene>
    <name evidence="1" type="ORF">Pcinc_033710</name>
</gene>
<dbReference type="Proteomes" id="UP001286313">
    <property type="component" value="Unassembled WGS sequence"/>
</dbReference>
<organism evidence="1 2">
    <name type="scientific">Petrolisthes cinctipes</name>
    <name type="common">Flat porcelain crab</name>
    <dbReference type="NCBI Taxonomy" id="88211"/>
    <lineage>
        <taxon>Eukaryota</taxon>
        <taxon>Metazoa</taxon>
        <taxon>Ecdysozoa</taxon>
        <taxon>Arthropoda</taxon>
        <taxon>Crustacea</taxon>
        <taxon>Multicrustacea</taxon>
        <taxon>Malacostraca</taxon>
        <taxon>Eumalacostraca</taxon>
        <taxon>Eucarida</taxon>
        <taxon>Decapoda</taxon>
        <taxon>Pleocyemata</taxon>
        <taxon>Anomura</taxon>
        <taxon>Galatheoidea</taxon>
        <taxon>Porcellanidae</taxon>
        <taxon>Petrolisthes</taxon>
    </lineage>
</organism>
<name>A0AAE1K0U1_PETCI</name>
<accession>A0AAE1K0U1</accession>
<sequence>MQSGQGSFYPKRPQSSARIKLVTGSASPTLIVFLDRSLRTDACNIRGPQSNLVCLVCKSECCLAAGVGCALDSQAVRGWTGGGEKEGGEQNERGGLCCSCTRVLSTGRER</sequence>
<evidence type="ECO:0000313" key="2">
    <source>
        <dbReference type="Proteomes" id="UP001286313"/>
    </source>
</evidence>
<comment type="caution">
    <text evidence="1">The sequence shown here is derived from an EMBL/GenBank/DDBJ whole genome shotgun (WGS) entry which is preliminary data.</text>
</comment>
<evidence type="ECO:0000313" key="1">
    <source>
        <dbReference type="EMBL" id="KAK3860228.1"/>
    </source>
</evidence>
<dbReference type="EMBL" id="JAWQEG010004788">
    <property type="protein sequence ID" value="KAK3860228.1"/>
    <property type="molecule type" value="Genomic_DNA"/>
</dbReference>
<dbReference type="AlphaFoldDB" id="A0AAE1K0U1"/>
<keyword evidence="2" id="KW-1185">Reference proteome</keyword>